<dbReference type="PANTHER" id="PTHR43498">
    <property type="entry name" value="FERREDOXIN:COB-COM HETERODISULFIDE REDUCTASE SUBUNIT A"/>
    <property type="match status" value="1"/>
</dbReference>
<dbReference type="SUPFAM" id="SSF51905">
    <property type="entry name" value="FAD/NAD(P)-binding domain"/>
    <property type="match status" value="1"/>
</dbReference>
<evidence type="ECO:0000256" key="4">
    <source>
        <dbReference type="ARBA" id="ARBA00023004"/>
    </source>
</evidence>
<gene>
    <name evidence="6" type="ORF">PITCH_A1800023</name>
</gene>
<proteinExistence type="predicted"/>
<keyword evidence="2" id="KW-0479">Metal-binding</keyword>
<evidence type="ECO:0000256" key="2">
    <source>
        <dbReference type="ARBA" id="ARBA00022723"/>
    </source>
</evidence>
<accession>A0A445MV06</accession>
<dbReference type="PRINTS" id="PR00368">
    <property type="entry name" value="FADPNR"/>
</dbReference>
<keyword evidence="4" id="KW-0408">Iron</keyword>
<dbReference type="EC" id="1.8.98.1" evidence="6"/>
<dbReference type="PRINTS" id="PR00469">
    <property type="entry name" value="PNDRDTASEII"/>
</dbReference>
<protein>
    <submittedName>
        <fullName evidence="6">Putative fusion protein, heterodisulfide reductase (HdrA) / ferredoxin (Iron-sulfur-binding protein)</fullName>
        <ecNumber evidence="6">1.8.98.1</ecNumber>
    </submittedName>
</protein>
<dbReference type="Pfam" id="PF13450">
    <property type="entry name" value="NAD_binding_8"/>
    <property type="match status" value="1"/>
</dbReference>
<dbReference type="GO" id="GO:0051912">
    <property type="term" value="F:CoB--CoM heterodisulfide reductase activity"/>
    <property type="evidence" value="ECO:0007669"/>
    <property type="project" value="UniProtKB-EC"/>
</dbReference>
<keyword evidence="1" id="KW-0004">4Fe-4S</keyword>
<evidence type="ECO:0000256" key="5">
    <source>
        <dbReference type="ARBA" id="ARBA00023014"/>
    </source>
</evidence>
<name>A0A445MV06_9BACT</name>
<dbReference type="GO" id="GO:0051539">
    <property type="term" value="F:4 iron, 4 sulfur cluster binding"/>
    <property type="evidence" value="ECO:0007669"/>
    <property type="project" value="UniProtKB-KW"/>
</dbReference>
<evidence type="ECO:0000256" key="3">
    <source>
        <dbReference type="ARBA" id="ARBA00023002"/>
    </source>
</evidence>
<dbReference type="InterPro" id="IPR036188">
    <property type="entry name" value="FAD/NAD-bd_sf"/>
</dbReference>
<dbReference type="InterPro" id="IPR039650">
    <property type="entry name" value="HdrA-like"/>
</dbReference>
<organism evidence="6">
    <name type="scientific">uncultured Desulfobacterium sp</name>
    <dbReference type="NCBI Taxonomy" id="201089"/>
    <lineage>
        <taxon>Bacteria</taxon>
        <taxon>Pseudomonadati</taxon>
        <taxon>Thermodesulfobacteriota</taxon>
        <taxon>Desulfobacteria</taxon>
        <taxon>Desulfobacterales</taxon>
        <taxon>Desulfobacteriaceae</taxon>
        <taxon>Desulfobacterium</taxon>
        <taxon>environmental samples</taxon>
    </lineage>
</organism>
<dbReference type="AlphaFoldDB" id="A0A445MV06"/>
<keyword evidence="3 6" id="KW-0560">Oxidoreductase</keyword>
<evidence type="ECO:0000256" key="1">
    <source>
        <dbReference type="ARBA" id="ARBA00022485"/>
    </source>
</evidence>
<dbReference type="PANTHER" id="PTHR43498:SF1">
    <property type="entry name" value="COB--COM HETERODISULFIDE REDUCTASE IRON-SULFUR SUBUNIT A"/>
    <property type="match status" value="1"/>
</dbReference>
<sequence length="348" mass="38019">MGSIINMQRKHAIVIGGGIAGLCAALELARFDIDVDLVEKGPALGGHARSLTCKATDRCVKCGACLVEERLQAVVENPNIKVHLGSEIMEVQDSGGFSVVISNEGKSTCSCEADAVIIASGFSLFRPDGKPYGYKRFANVLTNLDLERMIRMQGSVKRPSDQREPEKIAFIQCVGSRDAKTGHLWCSRICCGAALRMSRLIRSRQPQVTISVFYIDIQSSGRDFQFFLDGLRNDVRLIRAIPADVFRTEDDRLSMSYFDPTSRQSKDEIFDMIILSVGLCPGDDLKGLCSLFGMKLSDSGFVTVSDKTEYPEKHGVFAAGTVLGPMGIAESIASAGKAVWEAIRYLKI</sequence>
<dbReference type="EMBL" id="OJIN01000091">
    <property type="protein sequence ID" value="SPD73337.1"/>
    <property type="molecule type" value="Genomic_DNA"/>
</dbReference>
<dbReference type="Gene3D" id="3.50.50.60">
    <property type="entry name" value="FAD/NAD(P)-binding domain"/>
    <property type="match status" value="1"/>
</dbReference>
<reference evidence="6" key="1">
    <citation type="submission" date="2018-01" db="EMBL/GenBank/DDBJ databases">
        <authorList>
            <person name="Regsiter A."/>
            <person name="William W."/>
        </authorList>
    </citation>
    <scope>NUCLEOTIDE SEQUENCE</scope>
    <source>
        <strain evidence="6">TRIP AH-1</strain>
    </source>
</reference>
<keyword evidence="5" id="KW-0411">Iron-sulfur</keyword>
<dbReference type="GO" id="GO:0046872">
    <property type="term" value="F:metal ion binding"/>
    <property type="evidence" value="ECO:0007669"/>
    <property type="project" value="UniProtKB-KW"/>
</dbReference>
<evidence type="ECO:0000313" key="6">
    <source>
        <dbReference type="EMBL" id="SPD73337.1"/>
    </source>
</evidence>